<evidence type="ECO:0000259" key="2">
    <source>
        <dbReference type="Pfam" id="PF01648"/>
    </source>
</evidence>
<dbReference type="EMBL" id="DVMP01000149">
    <property type="protein sequence ID" value="HIU26418.1"/>
    <property type="molecule type" value="Genomic_DNA"/>
</dbReference>
<accession>A0A9D1I3B4</accession>
<dbReference type="GO" id="GO:0008897">
    <property type="term" value="F:holo-[acyl-carrier-protein] synthase activity"/>
    <property type="evidence" value="ECO:0007669"/>
    <property type="project" value="InterPro"/>
</dbReference>
<dbReference type="InterPro" id="IPR008278">
    <property type="entry name" value="4-PPantetheinyl_Trfase_dom"/>
</dbReference>
<dbReference type="Gene3D" id="3.90.470.20">
    <property type="entry name" value="4'-phosphopantetheinyl transferase domain"/>
    <property type="match status" value="1"/>
</dbReference>
<name>A0A9D1I3B4_9FIRM</name>
<reference evidence="3" key="2">
    <citation type="journal article" date="2021" name="PeerJ">
        <title>Extensive microbial diversity within the chicken gut microbiome revealed by metagenomics and culture.</title>
        <authorList>
            <person name="Gilroy R."/>
            <person name="Ravi A."/>
            <person name="Getino M."/>
            <person name="Pursley I."/>
            <person name="Horton D.L."/>
            <person name="Alikhan N.F."/>
            <person name="Baker D."/>
            <person name="Gharbi K."/>
            <person name="Hall N."/>
            <person name="Watson M."/>
            <person name="Adriaenssens E.M."/>
            <person name="Foster-Nyarko E."/>
            <person name="Jarju S."/>
            <person name="Secka A."/>
            <person name="Antonio M."/>
            <person name="Oren A."/>
            <person name="Chaudhuri R.R."/>
            <person name="La Ragione R."/>
            <person name="Hildebrand F."/>
            <person name="Pallen M.J."/>
        </authorList>
    </citation>
    <scope>NUCLEOTIDE SEQUENCE</scope>
    <source>
        <strain evidence="3">ChiHcec3-6078</strain>
    </source>
</reference>
<feature type="domain" description="4'-phosphopantetheinyl transferase" evidence="2">
    <location>
        <begin position="64"/>
        <end position="126"/>
    </location>
</feature>
<dbReference type="GO" id="GO:0000287">
    <property type="term" value="F:magnesium ion binding"/>
    <property type="evidence" value="ECO:0007669"/>
    <property type="project" value="InterPro"/>
</dbReference>
<evidence type="ECO:0000313" key="3">
    <source>
        <dbReference type="EMBL" id="HIU26418.1"/>
    </source>
</evidence>
<gene>
    <name evidence="3" type="ORF">IAC50_08010</name>
</gene>
<evidence type="ECO:0000313" key="4">
    <source>
        <dbReference type="Proteomes" id="UP000824090"/>
    </source>
</evidence>
<organism evidence="3 4">
    <name type="scientific">Candidatus Allocopromorpha excrementigallinarum</name>
    <dbReference type="NCBI Taxonomy" id="2840742"/>
    <lineage>
        <taxon>Bacteria</taxon>
        <taxon>Bacillati</taxon>
        <taxon>Bacillota</taxon>
        <taxon>Clostridia</taxon>
        <taxon>Eubacteriales</taxon>
        <taxon>Eubacteriaceae</taxon>
        <taxon>Eubacteriaceae incertae sedis</taxon>
        <taxon>Candidatus Allocopromorpha</taxon>
    </lineage>
</organism>
<keyword evidence="1 3" id="KW-0808">Transferase</keyword>
<protein>
    <submittedName>
        <fullName evidence="3">4'-phosphopantetheinyl transferase superfamily protein</fullName>
    </submittedName>
</protein>
<reference evidence="3" key="1">
    <citation type="submission" date="2020-10" db="EMBL/GenBank/DDBJ databases">
        <authorList>
            <person name="Gilroy R."/>
        </authorList>
    </citation>
    <scope>NUCLEOTIDE SEQUENCE</scope>
    <source>
        <strain evidence="3">ChiHcec3-6078</strain>
    </source>
</reference>
<dbReference type="Proteomes" id="UP000824090">
    <property type="component" value="Unassembled WGS sequence"/>
</dbReference>
<dbReference type="InterPro" id="IPR037143">
    <property type="entry name" value="4-PPantetheinyl_Trfase_dom_sf"/>
</dbReference>
<dbReference type="AlphaFoldDB" id="A0A9D1I3B4"/>
<evidence type="ECO:0000256" key="1">
    <source>
        <dbReference type="ARBA" id="ARBA00022679"/>
    </source>
</evidence>
<sequence length="195" mass="22387">MIDTIVCYTAWGDGRENNRRKNREKEKEGLRKIGEAVRSIGGKYPYRCKSHSSGEAMVAMSLYPVGCDMEEIPRGERAGRMLRGMSFFLEREEAERVMKSDRPEETATLAWTRKECIYKIHGSRRGSSGADIVCEKFILRGDGEEFVSLYVRENMIMTCCRRPVGDILWIEVERNERNEGNNTGSRKRDETLSGD</sequence>
<dbReference type="Pfam" id="PF01648">
    <property type="entry name" value="ACPS"/>
    <property type="match status" value="1"/>
</dbReference>
<dbReference type="SUPFAM" id="SSF56214">
    <property type="entry name" value="4'-phosphopantetheinyl transferase"/>
    <property type="match status" value="1"/>
</dbReference>
<comment type="caution">
    <text evidence="3">The sequence shown here is derived from an EMBL/GenBank/DDBJ whole genome shotgun (WGS) entry which is preliminary data.</text>
</comment>
<proteinExistence type="predicted"/>